<name>A0ACB8RUN8_9AGAM</name>
<organism evidence="1 2">
    <name type="scientific">Auriscalpium vulgare</name>
    <dbReference type="NCBI Taxonomy" id="40419"/>
    <lineage>
        <taxon>Eukaryota</taxon>
        <taxon>Fungi</taxon>
        <taxon>Dikarya</taxon>
        <taxon>Basidiomycota</taxon>
        <taxon>Agaricomycotina</taxon>
        <taxon>Agaricomycetes</taxon>
        <taxon>Russulales</taxon>
        <taxon>Auriscalpiaceae</taxon>
        <taxon>Auriscalpium</taxon>
    </lineage>
</organism>
<dbReference type="Proteomes" id="UP000814033">
    <property type="component" value="Unassembled WGS sequence"/>
</dbReference>
<reference evidence="1" key="2">
    <citation type="journal article" date="2022" name="New Phytol.">
        <title>Evolutionary transition to the ectomycorrhizal habit in the genomes of a hyperdiverse lineage of mushroom-forming fungi.</title>
        <authorList>
            <person name="Looney B."/>
            <person name="Miyauchi S."/>
            <person name="Morin E."/>
            <person name="Drula E."/>
            <person name="Courty P.E."/>
            <person name="Kohler A."/>
            <person name="Kuo A."/>
            <person name="LaButti K."/>
            <person name="Pangilinan J."/>
            <person name="Lipzen A."/>
            <person name="Riley R."/>
            <person name="Andreopoulos W."/>
            <person name="He G."/>
            <person name="Johnson J."/>
            <person name="Nolan M."/>
            <person name="Tritt A."/>
            <person name="Barry K.W."/>
            <person name="Grigoriev I.V."/>
            <person name="Nagy L.G."/>
            <person name="Hibbett D."/>
            <person name="Henrissat B."/>
            <person name="Matheny P.B."/>
            <person name="Labbe J."/>
            <person name="Martin F.M."/>
        </authorList>
    </citation>
    <scope>NUCLEOTIDE SEQUENCE</scope>
    <source>
        <strain evidence="1">FP105234-sp</strain>
    </source>
</reference>
<reference evidence="1" key="1">
    <citation type="submission" date="2021-02" db="EMBL/GenBank/DDBJ databases">
        <authorList>
            <consortium name="DOE Joint Genome Institute"/>
            <person name="Ahrendt S."/>
            <person name="Looney B.P."/>
            <person name="Miyauchi S."/>
            <person name="Morin E."/>
            <person name="Drula E."/>
            <person name="Courty P.E."/>
            <person name="Chicoki N."/>
            <person name="Fauchery L."/>
            <person name="Kohler A."/>
            <person name="Kuo A."/>
            <person name="Labutti K."/>
            <person name="Pangilinan J."/>
            <person name="Lipzen A."/>
            <person name="Riley R."/>
            <person name="Andreopoulos W."/>
            <person name="He G."/>
            <person name="Johnson J."/>
            <person name="Barry K.W."/>
            <person name="Grigoriev I.V."/>
            <person name="Nagy L."/>
            <person name="Hibbett D."/>
            <person name="Henrissat B."/>
            <person name="Matheny P.B."/>
            <person name="Labbe J."/>
            <person name="Martin F."/>
        </authorList>
    </citation>
    <scope>NUCLEOTIDE SEQUENCE</scope>
    <source>
        <strain evidence="1">FP105234-sp</strain>
    </source>
</reference>
<protein>
    <submittedName>
        <fullName evidence="1">Uncharacterized protein</fullName>
    </submittedName>
</protein>
<proteinExistence type="predicted"/>
<accession>A0ACB8RUN8</accession>
<evidence type="ECO:0000313" key="1">
    <source>
        <dbReference type="EMBL" id="KAI0047311.1"/>
    </source>
</evidence>
<keyword evidence="2" id="KW-1185">Reference proteome</keyword>
<gene>
    <name evidence="1" type="ORF">FA95DRAFT_1267984</name>
</gene>
<sequence>MSVSLLPVDLCNPCTDCPDFRLFSSAPPHPISLSPKLRPSRILWEPPCEDTQAEAEIRRSRSQAAAVDFSWIMSESHKPPTMLHSVIHAVAASFPSPEPPFFLIEGQQRDGLSTPTGHRARMALPSPHETSVKGGCCSTVPLNFSERQVARTQKRKKRRRKNGSQRQRQ</sequence>
<dbReference type="EMBL" id="MU275907">
    <property type="protein sequence ID" value="KAI0047311.1"/>
    <property type="molecule type" value="Genomic_DNA"/>
</dbReference>
<evidence type="ECO:0000313" key="2">
    <source>
        <dbReference type="Proteomes" id="UP000814033"/>
    </source>
</evidence>
<comment type="caution">
    <text evidence="1">The sequence shown here is derived from an EMBL/GenBank/DDBJ whole genome shotgun (WGS) entry which is preliminary data.</text>
</comment>